<proteinExistence type="predicted"/>
<evidence type="ECO:0000313" key="1">
    <source>
        <dbReference type="EMBL" id="SDF05082.1"/>
    </source>
</evidence>
<dbReference type="EMBL" id="FNBC01000022">
    <property type="protein sequence ID" value="SDF05082.1"/>
    <property type="molecule type" value="Genomic_DNA"/>
</dbReference>
<dbReference type="RefSeq" id="WP_093007742.1">
    <property type="nucleotide sequence ID" value="NZ_FNBC01000022.1"/>
</dbReference>
<dbReference type="Proteomes" id="UP000199446">
    <property type="component" value="Unassembled WGS sequence"/>
</dbReference>
<dbReference type="STRING" id="482827.SAMN04488243_12219"/>
<name>A0A1G7HX86_9DEIN</name>
<keyword evidence="2" id="KW-1185">Reference proteome</keyword>
<protein>
    <submittedName>
        <fullName evidence="1">Uncharacterized protein</fullName>
    </submittedName>
</protein>
<dbReference type="OrthoDB" id="32526at2"/>
<evidence type="ECO:0000313" key="2">
    <source>
        <dbReference type="Proteomes" id="UP000199446"/>
    </source>
</evidence>
<organism evidence="1 2">
    <name type="scientific">Thermus arciformis</name>
    <dbReference type="NCBI Taxonomy" id="482827"/>
    <lineage>
        <taxon>Bacteria</taxon>
        <taxon>Thermotogati</taxon>
        <taxon>Deinococcota</taxon>
        <taxon>Deinococci</taxon>
        <taxon>Thermales</taxon>
        <taxon>Thermaceae</taxon>
        <taxon>Thermus</taxon>
    </lineage>
</organism>
<reference evidence="2" key="1">
    <citation type="submission" date="2016-10" db="EMBL/GenBank/DDBJ databases">
        <authorList>
            <person name="Varghese N."/>
            <person name="Submissions S."/>
        </authorList>
    </citation>
    <scope>NUCLEOTIDE SEQUENCE [LARGE SCALE GENOMIC DNA]</scope>
    <source>
        <strain evidence="2">CGMCC 1.6992</strain>
    </source>
</reference>
<accession>A0A1G7HX86</accession>
<gene>
    <name evidence="1" type="ORF">SAMN04488243_12219</name>
</gene>
<dbReference type="AlphaFoldDB" id="A0A1G7HX86"/>
<sequence length="196" mass="21964">MNRKEAEKVAEALAWLLKCFGRREELVLDFAGSGELALWPSTEPWGPPAFLVSLSGEVRAWRLSLGYLAGDQARRAGYLGLEVTLQHQELGHWDGERIRWKGMDAFPEGLEPAGQAECWKAGVIVTCIPIPGGGTLTTCYFAFPRDFPPLDFRGAFVEERRRIGETTLLTLRIHVALSPEEGVTVVWPLRVKAWFR</sequence>